<dbReference type="RefSeq" id="WP_039266705.1">
    <property type="nucleotide sequence ID" value="NZ_CP157375.1"/>
</dbReference>
<evidence type="ECO:0000259" key="13">
    <source>
        <dbReference type="SMART" id="SM00984"/>
    </source>
</evidence>
<evidence type="ECO:0000256" key="8">
    <source>
        <dbReference type="ARBA" id="ARBA00047473"/>
    </source>
</evidence>
<dbReference type="FunFam" id="1.10.1040.10:FF:000026">
    <property type="entry name" value="UDP-glucose 6-dehydrogenase"/>
    <property type="match status" value="1"/>
</dbReference>
<evidence type="ECO:0000256" key="7">
    <source>
        <dbReference type="ARBA" id="ARBA00023027"/>
    </source>
</evidence>
<feature type="binding site" evidence="12">
    <location>
        <position position="34"/>
    </location>
    <ligand>
        <name>NAD(+)</name>
        <dbReference type="ChEBI" id="CHEBI:57540"/>
    </ligand>
</feature>
<comment type="pathway">
    <text evidence="2">Bacterial outer membrane biogenesis; lipopolysaccharide biosynthesis.</text>
</comment>
<evidence type="ECO:0000313" key="14">
    <source>
        <dbReference type="EMBL" id="XBM29119.1"/>
    </source>
</evidence>
<dbReference type="GO" id="GO:0051287">
    <property type="term" value="F:NAD binding"/>
    <property type="evidence" value="ECO:0007669"/>
    <property type="project" value="InterPro"/>
</dbReference>
<feature type="binding site" evidence="12">
    <location>
        <position position="118"/>
    </location>
    <ligand>
        <name>NAD(+)</name>
        <dbReference type="ChEBI" id="CHEBI:57540"/>
    </ligand>
</feature>
<feature type="binding site" evidence="11">
    <location>
        <begin position="142"/>
        <end position="145"/>
    </location>
    <ligand>
        <name>substrate</name>
    </ligand>
</feature>
<evidence type="ECO:0000256" key="10">
    <source>
        <dbReference type="PIRSR" id="PIRSR500134-1"/>
    </source>
</evidence>
<dbReference type="Pfam" id="PF00984">
    <property type="entry name" value="UDPG_MGDP_dh"/>
    <property type="match status" value="1"/>
</dbReference>
<dbReference type="Gene3D" id="3.40.50.720">
    <property type="entry name" value="NAD(P)-binding Rossmann-like Domain"/>
    <property type="match status" value="2"/>
</dbReference>
<dbReference type="FunFam" id="3.40.50.720:FF:000400">
    <property type="entry name" value="UDP-glucose 6-dehydrogenase"/>
    <property type="match status" value="1"/>
</dbReference>
<dbReference type="Pfam" id="PF03721">
    <property type="entry name" value="UDPG_MGDP_dh_N"/>
    <property type="match status" value="1"/>
</dbReference>
<dbReference type="FunFam" id="3.40.50.720:FF:000297">
    <property type="entry name" value="UDP-glucose 6-dehydrogenase"/>
    <property type="match status" value="1"/>
</dbReference>
<feature type="binding site" evidence="11">
    <location>
        <position position="306"/>
    </location>
    <ligand>
        <name>substrate</name>
    </ligand>
</feature>
<keyword evidence="6 9" id="KW-0560">Oxidoreductase</keyword>
<evidence type="ECO:0000256" key="12">
    <source>
        <dbReference type="PIRSR" id="PIRSR500134-3"/>
    </source>
</evidence>
<feature type="binding site" evidence="12">
    <location>
        <position position="145"/>
    </location>
    <ligand>
        <name>NAD(+)</name>
        <dbReference type="ChEBI" id="CHEBI:57540"/>
    </ligand>
</feature>
<dbReference type="SUPFAM" id="SSF51735">
    <property type="entry name" value="NAD(P)-binding Rossmann-fold domains"/>
    <property type="match status" value="1"/>
</dbReference>
<dbReference type="InterPro" id="IPR013328">
    <property type="entry name" value="6PGD_dom2"/>
</dbReference>
<reference evidence="14" key="1">
    <citation type="submission" date="2024-05" db="EMBL/GenBank/DDBJ databases">
        <title>Copy number flexibility facilitates heteroresistance to increasing antibiotic pressure and threatens the beta-lactam pipeline.</title>
        <authorList>
            <person name="Choby J.E."/>
            <person name="Weiss D.S."/>
        </authorList>
    </citation>
    <scope>NUCLEOTIDE SEQUENCE</scope>
    <source>
        <strain evidence="14">Mu1197</strain>
    </source>
</reference>
<dbReference type="PANTHER" id="PTHR43750:SF2">
    <property type="entry name" value="UDP-GLUCOSE 6-DEHYDROGENASE"/>
    <property type="match status" value="1"/>
</dbReference>
<evidence type="ECO:0000256" key="5">
    <source>
        <dbReference type="ARBA" id="ARBA00015132"/>
    </source>
</evidence>
<evidence type="ECO:0000256" key="3">
    <source>
        <dbReference type="ARBA" id="ARBA00006601"/>
    </source>
</evidence>
<feature type="binding site" evidence="11">
    <location>
        <position position="197"/>
    </location>
    <ligand>
        <name>substrate</name>
    </ligand>
</feature>
<comment type="pathway">
    <text evidence="1">Nucleotide-sugar biosynthesis; UDP-alpha-D-glucuronate biosynthesis; UDP-alpha-D-glucuronate from UDP-alpha-D-glucose: step 1/1.</text>
</comment>
<dbReference type="InterPro" id="IPR008927">
    <property type="entry name" value="6-PGluconate_DH-like_C_sf"/>
</dbReference>
<proteinExistence type="inferred from homology"/>
<dbReference type="NCBIfam" id="NF011631">
    <property type="entry name" value="PRK15057.1"/>
    <property type="match status" value="1"/>
</dbReference>
<dbReference type="SUPFAM" id="SSF48179">
    <property type="entry name" value="6-phosphogluconate dehydrogenase C-terminal domain-like"/>
    <property type="match status" value="1"/>
</dbReference>
<feature type="binding site" evidence="12">
    <location>
        <position position="83"/>
    </location>
    <ligand>
        <name>NAD(+)</name>
        <dbReference type="ChEBI" id="CHEBI:57540"/>
    </ligand>
</feature>
<feature type="binding site" evidence="11">
    <location>
        <position position="307"/>
    </location>
    <ligand>
        <name>substrate</name>
    </ligand>
</feature>
<comment type="similarity">
    <text evidence="3 9">Belongs to the UDP-glucose/GDP-mannose dehydrogenase family.</text>
</comment>
<feature type="binding site" evidence="11">
    <location>
        <position position="388"/>
    </location>
    <ligand>
        <name>substrate</name>
    </ligand>
</feature>
<dbReference type="InterPro" id="IPR001732">
    <property type="entry name" value="UDP-Glc/GDP-Man_DH_N"/>
</dbReference>
<accession>A0AAU7FSY4</accession>
<feature type="binding site" evidence="12">
    <location>
        <position position="256"/>
    </location>
    <ligand>
        <name>NAD(+)</name>
        <dbReference type="ChEBI" id="CHEBI:57540"/>
    </ligand>
</feature>
<dbReference type="PIRSF" id="PIRSF500134">
    <property type="entry name" value="UDPglc_DH_bac"/>
    <property type="match status" value="1"/>
</dbReference>
<dbReference type="InterPro" id="IPR036291">
    <property type="entry name" value="NAD(P)-bd_dom_sf"/>
</dbReference>
<dbReference type="PANTHER" id="PTHR43750">
    <property type="entry name" value="UDP-GLUCOSE 6-DEHYDROGENASE TUAD"/>
    <property type="match status" value="1"/>
</dbReference>
<dbReference type="EMBL" id="CP157375">
    <property type="protein sequence ID" value="XBM29119.1"/>
    <property type="molecule type" value="Genomic_DNA"/>
</dbReference>
<protein>
    <recommendedName>
        <fullName evidence="5 9">UDP-glucose 6-dehydrogenase</fullName>
        <ecNumber evidence="4 9">1.1.1.22</ecNumber>
    </recommendedName>
</protein>
<evidence type="ECO:0000256" key="1">
    <source>
        <dbReference type="ARBA" id="ARBA00004701"/>
    </source>
</evidence>
<feature type="binding site" evidence="12">
    <location>
        <position position="314"/>
    </location>
    <ligand>
        <name>NAD(+)</name>
        <dbReference type="ChEBI" id="CHEBI:57540"/>
    </ligand>
</feature>
<dbReference type="AlphaFoldDB" id="A0AAU7FSY4"/>
<dbReference type="SMART" id="SM00984">
    <property type="entry name" value="UDPG_MGDP_dh_C"/>
    <property type="match status" value="1"/>
</dbReference>
<dbReference type="InterPro" id="IPR028357">
    <property type="entry name" value="UDPglc_DH_bac"/>
</dbReference>
<feature type="domain" description="UDP-glucose/GDP-mannose dehydrogenase C-terminal" evidence="13">
    <location>
        <begin position="300"/>
        <end position="387"/>
    </location>
</feature>
<dbReference type="GO" id="GO:0000271">
    <property type="term" value="P:polysaccharide biosynthetic process"/>
    <property type="evidence" value="ECO:0007669"/>
    <property type="project" value="InterPro"/>
</dbReference>
<dbReference type="PIRSF" id="PIRSF000124">
    <property type="entry name" value="UDPglc_GDPman_dh"/>
    <property type="match status" value="1"/>
</dbReference>
<feature type="binding site" evidence="12">
    <location>
        <position position="29"/>
    </location>
    <ligand>
        <name>NAD(+)</name>
        <dbReference type="ChEBI" id="CHEBI:57540"/>
    </ligand>
</feature>
<name>A0AAU7FSY4_9ENTR</name>
<dbReference type="GO" id="GO:0003979">
    <property type="term" value="F:UDP-glucose 6-dehydrogenase activity"/>
    <property type="evidence" value="ECO:0007669"/>
    <property type="project" value="UniProtKB-EC"/>
</dbReference>
<dbReference type="InterPro" id="IPR017476">
    <property type="entry name" value="UDP-Glc/GDP-Man"/>
</dbReference>
<keyword evidence="7 9" id="KW-0520">NAD</keyword>
<organism evidence="14">
    <name type="scientific">Enterobacter cloacae complex sp. Mu1197</name>
    <dbReference type="NCBI Taxonomy" id="3152302"/>
    <lineage>
        <taxon>Bacteria</taxon>
        <taxon>Pseudomonadati</taxon>
        <taxon>Pseudomonadota</taxon>
        <taxon>Gammaproteobacteria</taxon>
        <taxon>Enterobacterales</taxon>
        <taxon>Enterobacteriaceae</taxon>
        <taxon>Enterobacter</taxon>
        <taxon>Enterobacter cloacae complex</taxon>
    </lineage>
</organism>
<comment type="catalytic activity">
    <reaction evidence="8 9">
        <text>UDP-alpha-D-glucose + 2 NAD(+) + H2O = UDP-alpha-D-glucuronate + 2 NADH + 3 H(+)</text>
        <dbReference type="Rhea" id="RHEA:23596"/>
        <dbReference type="ChEBI" id="CHEBI:15377"/>
        <dbReference type="ChEBI" id="CHEBI:15378"/>
        <dbReference type="ChEBI" id="CHEBI:57540"/>
        <dbReference type="ChEBI" id="CHEBI:57945"/>
        <dbReference type="ChEBI" id="CHEBI:58052"/>
        <dbReference type="ChEBI" id="CHEBI:58885"/>
        <dbReference type="EC" id="1.1.1.22"/>
    </reaction>
</comment>
<evidence type="ECO:0000256" key="6">
    <source>
        <dbReference type="ARBA" id="ARBA00023002"/>
    </source>
</evidence>
<evidence type="ECO:0000256" key="2">
    <source>
        <dbReference type="ARBA" id="ARBA00004756"/>
    </source>
</evidence>
<evidence type="ECO:0000256" key="4">
    <source>
        <dbReference type="ARBA" id="ARBA00012954"/>
    </source>
</evidence>
<dbReference type="InterPro" id="IPR036220">
    <property type="entry name" value="UDP-Glc/GDP-Man_DH_C_sf"/>
</dbReference>
<feature type="active site" description="Nucleophile" evidence="10">
    <location>
        <position position="253"/>
    </location>
</feature>
<evidence type="ECO:0000256" key="11">
    <source>
        <dbReference type="PIRSR" id="PIRSR500134-2"/>
    </source>
</evidence>
<dbReference type="Gene3D" id="1.10.1040.10">
    <property type="entry name" value="N-(1-d-carboxylethyl)-l-norvaline Dehydrogenase, domain 2"/>
    <property type="match status" value="1"/>
</dbReference>
<dbReference type="NCBIfam" id="TIGR03026">
    <property type="entry name" value="NDP-sugDHase"/>
    <property type="match status" value="1"/>
</dbReference>
<sequence>MKITISGTGYVGLSNGILIAQNHEVVALDIVQAKVDMLNKKQSPIVDKEIEEYLATKPLNFRATTDKRDAYVGAEYVIIATPTDYDPKTNYFNTSSVESVIRDVIEFNPDAVMIIKSTIPVGFTQSVKEKYGIDNVIFSPEFLREGRALYDNLHPSRIVIGERSERAERFAALLQEGATKKDIPTLFTDSTEAEAIKLFANTYLAMRVAYFNELDSYAESLGLNSRQIIEGVCLDPRIGNHYNNPSFGYGGYCLPKDTKQLLANYHSVPNNIISAIVDANRTRKDFVADSILSRQPKVVGVYRLIMKSGSDNFRASSIQGIMKRIKAKGVQVIIYEPVMQEDEFFHSRVVRDLDAFKQEADVIISNRMAEELADVADKVYTRDLFGSD</sequence>
<dbReference type="EC" id="1.1.1.22" evidence="4 9"/>
<feature type="binding site" evidence="11">
    <location>
        <position position="250"/>
    </location>
    <ligand>
        <name>substrate</name>
    </ligand>
</feature>
<evidence type="ECO:0000256" key="9">
    <source>
        <dbReference type="PIRNR" id="PIRNR000124"/>
    </source>
</evidence>
<gene>
    <name evidence="14" type="primary">ugd</name>
    <name evidence="14" type="ORF">ABFV38_14410</name>
</gene>
<dbReference type="InterPro" id="IPR014026">
    <property type="entry name" value="UDP-Glc/GDP-Man_DH_dimer"/>
</dbReference>
<dbReference type="InterPro" id="IPR014027">
    <property type="entry name" value="UDP-Glc/GDP-Man_DH_C"/>
</dbReference>
<dbReference type="Pfam" id="PF03720">
    <property type="entry name" value="UDPG_MGDP_dh_C"/>
    <property type="match status" value="1"/>
</dbReference>
<dbReference type="SUPFAM" id="SSF52413">
    <property type="entry name" value="UDP-glucose/GDP-mannose dehydrogenase C-terminal domain"/>
    <property type="match status" value="1"/>
</dbReference>
<feature type="binding site" evidence="11">
    <location>
        <begin position="242"/>
        <end position="246"/>
    </location>
    <ligand>
        <name>substrate</name>
    </ligand>
</feature>